<proteinExistence type="predicted"/>
<feature type="transmembrane region" description="Helical" evidence="1">
    <location>
        <begin position="104"/>
        <end position="127"/>
    </location>
</feature>
<dbReference type="EMBL" id="CAEZSR010000081">
    <property type="protein sequence ID" value="CAB4567363.1"/>
    <property type="molecule type" value="Genomic_DNA"/>
</dbReference>
<organism evidence="2">
    <name type="scientific">freshwater metagenome</name>
    <dbReference type="NCBI Taxonomy" id="449393"/>
    <lineage>
        <taxon>unclassified sequences</taxon>
        <taxon>metagenomes</taxon>
        <taxon>ecological metagenomes</taxon>
    </lineage>
</organism>
<dbReference type="InterPro" id="IPR008972">
    <property type="entry name" value="Cupredoxin"/>
</dbReference>
<feature type="transmembrane region" description="Helical" evidence="1">
    <location>
        <begin position="21"/>
        <end position="44"/>
    </location>
</feature>
<feature type="transmembrane region" description="Helical" evidence="1">
    <location>
        <begin position="50"/>
        <end position="67"/>
    </location>
</feature>
<feature type="transmembrane region" description="Helical" evidence="1">
    <location>
        <begin position="74"/>
        <end position="92"/>
    </location>
</feature>
<protein>
    <submittedName>
        <fullName evidence="2">Unannotated protein</fullName>
    </submittedName>
</protein>
<keyword evidence="1" id="KW-1133">Transmembrane helix</keyword>
<accession>A0A6J6DZD0</accession>
<evidence type="ECO:0000313" key="2">
    <source>
        <dbReference type="EMBL" id="CAB4567363.1"/>
    </source>
</evidence>
<dbReference type="SUPFAM" id="SSF49503">
    <property type="entry name" value="Cupredoxins"/>
    <property type="match status" value="1"/>
</dbReference>
<reference evidence="2" key="1">
    <citation type="submission" date="2020-05" db="EMBL/GenBank/DDBJ databases">
        <authorList>
            <person name="Chiriac C."/>
            <person name="Salcher M."/>
            <person name="Ghai R."/>
            <person name="Kavagutti S V."/>
        </authorList>
    </citation>
    <scope>NUCLEOTIDE SEQUENCE</scope>
</reference>
<name>A0A6J6DZD0_9ZZZZ</name>
<keyword evidence="1" id="KW-0472">Membrane</keyword>
<evidence type="ECO:0000256" key="1">
    <source>
        <dbReference type="SAM" id="Phobius"/>
    </source>
</evidence>
<dbReference type="Gene3D" id="2.60.40.420">
    <property type="entry name" value="Cupredoxins - blue copper proteins"/>
    <property type="match status" value="1"/>
</dbReference>
<dbReference type="AlphaFoldDB" id="A0A6J6DZD0"/>
<sequence>MRTITPSRPAERSDTSPPGRFLETAATSVLLTVGLTLAVYALTAFAQPDWTVAGPGLLVAAAGVVGLRLRWAYLAGLAPIGAVLTVAAPVIAFDLNRPGETPYFVASAVVAIGSCFAAVLGVAAALAPAWRHRALGALGVSAVLAGAVSLTVLSSNDASAATADGISATERAESVEVRLVDLRFDVDGGALPSGGVIRVRNVDTLPHDLTIPSLGIEVFVPSGRDTYVRLPDEMPPVVGVICTIGDHQLRGMGLDAEVR</sequence>
<gene>
    <name evidence="2" type="ORF">UFOPK1493_02173</name>
</gene>
<keyword evidence="1" id="KW-0812">Transmembrane</keyword>